<dbReference type="InterPro" id="IPR022025">
    <property type="entry name" value="Amidoligase_2"/>
</dbReference>
<feature type="domain" description="C2H2-type" evidence="2">
    <location>
        <begin position="375"/>
        <end position="405"/>
    </location>
</feature>
<keyword evidence="1" id="KW-0863">Zinc-finger</keyword>
<reference evidence="3 4" key="1">
    <citation type="journal article" date="2015" name="Genome Biol. Evol.">
        <title>Comparative Genomics of a Bacterivorous Green Alga Reveals Evolutionary Causalities and Consequences of Phago-Mixotrophic Mode of Nutrition.</title>
        <authorList>
            <person name="Burns J.A."/>
            <person name="Paasch A."/>
            <person name="Narechania A."/>
            <person name="Kim E."/>
        </authorList>
    </citation>
    <scope>NUCLEOTIDE SEQUENCE [LARGE SCALE GENOMIC DNA]</scope>
    <source>
        <strain evidence="3 4">PLY_AMNH</strain>
    </source>
</reference>
<dbReference type="PANTHER" id="PTHR36847:SF1">
    <property type="entry name" value="AMIDOLIGASE ENZYME"/>
    <property type="match status" value="1"/>
</dbReference>
<dbReference type="Proteomes" id="UP001190700">
    <property type="component" value="Unassembled WGS sequence"/>
</dbReference>
<dbReference type="PROSITE" id="PS00028">
    <property type="entry name" value="ZINC_FINGER_C2H2_1"/>
    <property type="match status" value="1"/>
</dbReference>
<proteinExistence type="predicted"/>
<evidence type="ECO:0000313" key="3">
    <source>
        <dbReference type="EMBL" id="KAK3283932.1"/>
    </source>
</evidence>
<dbReference type="InterPro" id="IPR013087">
    <property type="entry name" value="Znf_C2H2_type"/>
</dbReference>
<dbReference type="PROSITE" id="PS50157">
    <property type="entry name" value="ZINC_FINGER_C2H2_2"/>
    <property type="match status" value="1"/>
</dbReference>
<dbReference type="PANTHER" id="PTHR36847">
    <property type="entry name" value="AMIDOLIGASE ENZYME"/>
    <property type="match status" value="1"/>
</dbReference>
<dbReference type="InterPro" id="IPR036236">
    <property type="entry name" value="Znf_C2H2_sf"/>
</dbReference>
<dbReference type="AlphaFoldDB" id="A0AAE0GTL1"/>
<keyword evidence="4" id="KW-1185">Reference proteome</keyword>
<evidence type="ECO:0000313" key="4">
    <source>
        <dbReference type="Proteomes" id="UP001190700"/>
    </source>
</evidence>
<keyword evidence="1" id="KW-0479">Metal-binding</keyword>
<accession>A0AAE0GTL1</accession>
<evidence type="ECO:0000259" key="2">
    <source>
        <dbReference type="PROSITE" id="PS50157"/>
    </source>
</evidence>
<dbReference type="Gene3D" id="3.30.160.60">
    <property type="entry name" value="Classic Zinc Finger"/>
    <property type="match status" value="1"/>
</dbReference>
<name>A0AAE0GTL1_9CHLO</name>
<evidence type="ECO:0000256" key="1">
    <source>
        <dbReference type="PROSITE-ProRule" id="PRU00042"/>
    </source>
</evidence>
<sequence length="406" mass="45643">MDKTDAAAVPSLFGAAASGADVVESDDANLATGIFLSEQEAYAQQLLDPPSSRHTSRGGAWRCDFCTCMTTVFCTLCSTCKAFPSARETFGFPLPDFSFGVEFELFMPSSVGWCLQDVARCMNEAGIVCKFEGYTHQVTTHWKIVTDTSIHADSHCDLTFELVSPILKGEQGILRVHELLEAVKKIGVEVNESTGFHVHVDGTNLTTEDLRRICANFLKYEGAFDCMMKSSRRGAQSSFAKSNRLALGTLSCKQRNVRVFAAESKEALVKLVNPEQDRYYKFNLQPLSRPSPTIEFRQHHGTFDPGAALAWIRTLLHFTYSSILQPRGVHFPEERAAEEELLCFFNEVVHDPLLFNFYLEGVGHFGVEHLDNRPWRCSVPYCEKAFSASRDLMQHVRDSHTKRKRR</sequence>
<protein>
    <recommendedName>
        <fullName evidence="2">C2H2-type domain-containing protein</fullName>
    </recommendedName>
</protein>
<organism evidence="3 4">
    <name type="scientific">Cymbomonas tetramitiformis</name>
    <dbReference type="NCBI Taxonomy" id="36881"/>
    <lineage>
        <taxon>Eukaryota</taxon>
        <taxon>Viridiplantae</taxon>
        <taxon>Chlorophyta</taxon>
        <taxon>Pyramimonadophyceae</taxon>
        <taxon>Pyramimonadales</taxon>
        <taxon>Pyramimonadaceae</taxon>
        <taxon>Cymbomonas</taxon>
    </lineage>
</organism>
<dbReference type="EMBL" id="LGRX02002577">
    <property type="protein sequence ID" value="KAK3283932.1"/>
    <property type="molecule type" value="Genomic_DNA"/>
</dbReference>
<keyword evidence="1" id="KW-0862">Zinc</keyword>
<dbReference type="GO" id="GO:0008270">
    <property type="term" value="F:zinc ion binding"/>
    <property type="evidence" value="ECO:0007669"/>
    <property type="project" value="UniProtKB-KW"/>
</dbReference>
<dbReference type="SUPFAM" id="SSF57667">
    <property type="entry name" value="beta-beta-alpha zinc fingers"/>
    <property type="match status" value="1"/>
</dbReference>
<comment type="caution">
    <text evidence="3">The sequence shown here is derived from an EMBL/GenBank/DDBJ whole genome shotgun (WGS) entry which is preliminary data.</text>
</comment>
<gene>
    <name evidence="3" type="ORF">CYMTET_8388</name>
</gene>
<dbReference type="Pfam" id="PF12224">
    <property type="entry name" value="Amidoligase_2"/>
    <property type="match status" value="1"/>
</dbReference>